<dbReference type="PROSITE" id="PS50928">
    <property type="entry name" value="ABC_TM1"/>
    <property type="match status" value="1"/>
</dbReference>
<feature type="domain" description="ABC transmembrane type-1" evidence="9">
    <location>
        <begin position="130"/>
        <end position="345"/>
    </location>
</feature>
<evidence type="ECO:0000256" key="7">
    <source>
        <dbReference type="RuleBase" id="RU363032"/>
    </source>
</evidence>
<dbReference type="InterPro" id="IPR035906">
    <property type="entry name" value="MetI-like_sf"/>
</dbReference>
<evidence type="ECO:0000256" key="6">
    <source>
        <dbReference type="ARBA" id="ARBA00023136"/>
    </source>
</evidence>
<comment type="subcellular location">
    <subcellularLocation>
        <location evidence="1 7">Cell membrane</location>
        <topology evidence="1 7">Multi-pass membrane protein</topology>
    </subcellularLocation>
</comment>
<dbReference type="PANTHER" id="PTHR30465">
    <property type="entry name" value="INNER MEMBRANE ABC TRANSPORTER"/>
    <property type="match status" value="1"/>
</dbReference>
<evidence type="ECO:0000256" key="8">
    <source>
        <dbReference type="SAM" id="MobiDB-lite"/>
    </source>
</evidence>
<accession>A0ABU0FNW1</accession>
<keyword evidence="6 7" id="KW-0472">Membrane</keyword>
<keyword evidence="11" id="KW-1185">Reference proteome</keyword>
<evidence type="ECO:0000256" key="4">
    <source>
        <dbReference type="ARBA" id="ARBA00022692"/>
    </source>
</evidence>
<feature type="transmembrane region" description="Helical" evidence="7">
    <location>
        <begin position="221"/>
        <end position="244"/>
    </location>
</feature>
<gene>
    <name evidence="10" type="ORF">J3R73_005581</name>
</gene>
<dbReference type="PANTHER" id="PTHR30465:SF66">
    <property type="entry name" value="INNER MEMBRANE ABC TRANSPORTER PERMEASE PROTEIN YEJB"/>
    <property type="match status" value="1"/>
</dbReference>
<organism evidence="10 11">
    <name type="scientific">Labrys monachus</name>
    <dbReference type="NCBI Taxonomy" id="217067"/>
    <lineage>
        <taxon>Bacteria</taxon>
        <taxon>Pseudomonadati</taxon>
        <taxon>Pseudomonadota</taxon>
        <taxon>Alphaproteobacteria</taxon>
        <taxon>Hyphomicrobiales</taxon>
        <taxon>Xanthobacteraceae</taxon>
        <taxon>Labrys</taxon>
    </lineage>
</organism>
<dbReference type="SUPFAM" id="SSF161098">
    <property type="entry name" value="MetI-like"/>
    <property type="match status" value="1"/>
</dbReference>
<feature type="region of interest" description="Disordered" evidence="8">
    <location>
        <begin position="51"/>
        <end position="75"/>
    </location>
</feature>
<feature type="transmembrane region" description="Helical" evidence="7">
    <location>
        <begin position="132"/>
        <end position="153"/>
    </location>
</feature>
<evidence type="ECO:0000259" key="9">
    <source>
        <dbReference type="PROSITE" id="PS50928"/>
    </source>
</evidence>
<keyword evidence="5 7" id="KW-1133">Transmembrane helix</keyword>
<comment type="similarity">
    <text evidence="7">Belongs to the binding-protein-dependent transport system permease family.</text>
</comment>
<evidence type="ECO:0000256" key="1">
    <source>
        <dbReference type="ARBA" id="ARBA00004651"/>
    </source>
</evidence>
<evidence type="ECO:0000313" key="11">
    <source>
        <dbReference type="Proteomes" id="UP001237448"/>
    </source>
</evidence>
<dbReference type="Gene3D" id="1.10.3720.10">
    <property type="entry name" value="MetI-like"/>
    <property type="match status" value="1"/>
</dbReference>
<feature type="transmembrane region" description="Helical" evidence="7">
    <location>
        <begin position="331"/>
        <end position="352"/>
    </location>
</feature>
<evidence type="ECO:0000256" key="5">
    <source>
        <dbReference type="ARBA" id="ARBA00022989"/>
    </source>
</evidence>
<evidence type="ECO:0000256" key="3">
    <source>
        <dbReference type="ARBA" id="ARBA00022475"/>
    </source>
</evidence>
<dbReference type="EMBL" id="JAUSVK010000001">
    <property type="protein sequence ID" value="MDQ0395789.1"/>
    <property type="molecule type" value="Genomic_DNA"/>
</dbReference>
<dbReference type="RefSeq" id="WP_307435027.1">
    <property type="nucleotide sequence ID" value="NZ_JAUSVK010000001.1"/>
</dbReference>
<feature type="transmembrane region" description="Helical" evidence="7">
    <location>
        <begin position="165"/>
        <end position="191"/>
    </location>
</feature>
<dbReference type="Pfam" id="PF00528">
    <property type="entry name" value="BPD_transp_1"/>
    <property type="match status" value="1"/>
</dbReference>
<feature type="compositionally biased region" description="Gly residues" evidence="8">
    <location>
        <begin position="51"/>
        <end position="61"/>
    </location>
</feature>
<name>A0ABU0FNW1_9HYPH</name>
<dbReference type="Proteomes" id="UP001237448">
    <property type="component" value="Unassembled WGS sequence"/>
</dbReference>
<keyword evidence="4 7" id="KW-0812">Transmembrane</keyword>
<sequence>MPAYILRRLLLILPTLFGIMLISFAVIQFVPGGPVERMVAVLSGNGGDRMGGGGDFGGQGQPAGADSSSSQYRGSQGLDPAFIESLRKQYGLDKPAYERFWIMMRNYVTFDFGKSFFRDTPVLTLIEQKLPVSVSIGLWVTLLSYLISIPLGVRKAMMDGSRFDAWTSGIVVVGYAIPGFTLAILLLTLFAGSSFWQIFPNRGLVSENWSEFSLWHKITDYAWHMTLPLIAMSFSAFATLTILTKNSFLDEIRKQYVLTARMKGLSSTRVLYGHVFRNAMLIVIAGFPAAFISALFTGALLIERTFSLDGLGWLSYNALVDRDYPIVLANLYIFSLVALVVGLITDLVYMLIDPRIDFEAREV</sequence>
<dbReference type="NCBIfam" id="NF011712">
    <property type="entry name" value="PRK15133.1"/>
    <property type="match status" value="1"/>
</dbReference>
<evidence type="ECO:0000313" key="10">
    <source>
        <dbReference type="EMBL" id="MDQ0395789.1"/>
    </source>
</evidence>
<evidence type="ECO:0000256" key="2">
    <source>
        <dbReference type="ARBA" id="ARBA00022448"/>
    </source>
</evidence>
<keyword evidence="2 7" id="KW-0813">Transport</keyword>
<feature type="transmembrane region" description="Helical" evidence="7">
    <location>
        <begin position="279"/>
        <end position="302"/>
    </location>
</feature>
<feature type="transmembrane region" description="Helical" evidence="7">
    <location>
        <begin position="9"/>
        <end position="30"/>
    </location>
</feature>
<reference evidence="10 11" key="1">
    <citation type="submission" date="2023-07" db="EMBL/GenBank/DDBJ databases">
        <title>Genomic Encyclopedia of Type Strains, Phase IV (KMG-IV): sequencing the most valuable type-strain genomes for metagenomic binning, comparative biology and taxonomic classification.</title>
        <authorList>
            <person name="Goeker M."/>
        </authorList>
    </citation>
    <scope>NUCLEOTIDE SEQUENCE [LARGE SCALE GENOMIC DNA]</scope>
    <source>
        <strain evidence="10 11">DSM 5896</strain>
    </source>
</reference>
<keyword evidence="3" id="KW-1003">Cell membrane</keyword>
<proteinExistence type="inferred from homology"/>
<comment type="caution">
    <text evidence="10">The sequence shown here is derived from an EMBL/GenBank/DDBJ whole genome shotgun (WGS) entry which is preliminary data.</text>
</comment>
<dbReference type="CDD" id="cd06261">
    <property type="entry name" value="TM_PBP2"/>
    <property type="match status" value="1"/>
</dbReference>
<protein>
    <submittedName>
        <fullName evidence="10">Microcin C transport system permease protein</fullName>
    </submittedName>
</protein>
<dbReference type="InterPro" id="IPR000515">
    <property type="entry name" value="MetI-like"/>
</dbReference>